<accession>A0AA38YUC0</accession>
<dbReference type="EMBL" id="JARBHA010000017">
    <property type="protein sequence ID" value="KAJ9676830.1"/>
    <property type="molecule type" value="Genomic_DNA"/>
</dbReference>
<reference evidence="1 2" key="1">
    <citation type="journal article" date="2023" name="BMC Biotechnol.">
        <title>Vitis rotundifolia cv Carlos genome sequencing.</title>
        <authorList>
            <person name="Huff M."/>
            <person name="Hulse-Kemp A."/>
            <person name="Scheffler B."/>
            <person name="Youngblood R."/>
            <person name="Simpson S."/>
            <person name="Babiker E."/>
            <person name="Staton M."/>
        </authorList>
    </citation>
    <scope>NUCLEOTIDE SEQUENCE [LARGE SCALE GENOMIC DNA]</scope>
    <source>
        <tissue evidence="1">Leaf</tissue>
    </source>
</reference>
<dbReference type="Proteomes" id="UP001168098">
    <property type="component" value="Unassembled WGS sequence"/>
</dbReference>
<comment type="caution">
    <text evidence="1">The sequence shown here is derived from an EMBL/GenBank/DDBJ whole genome shotgun (WGS) entry which is preliminary data.</text>
</comment>
<evidence type="ECO:0000313" key="2">
    <source>
        <dbReference type="Proteomes" id="UP001168098"/>
    </source>
</evidence>
<name>A0AA38YUC0_VITRO</name>
<sequence length="63" mass="7096">MGPWARAEAAEAKGLCIPYLHGHGHLKNEIRREESSSREDSKSDPANLIARKGVISFYHHRLT</sequence>
<dbReference type="AlphaFoldDB" id="A0AA38YUC0"/>
<protein>
    <submittedName>
        <fullName evidence="1">Uncharacterized protein</fullName>
    </submittedName>
</protein>
<keyword evidence="2" id="KW-1185">Reference proteome</keyword>
<evidence type="ECO:0000313" key="1">
    <source>
        <dbReference type="EMBL" id="KAJ9676830.1"/>
    </source>
</evidence>
<organism evidence="1 2">
    <name type="scientific">Vitis rotundifolia</name>
    <name type="common">Muscadine grape</name>
    <dbReference type="NCBI Taxonomy" id="103349"/>
    <lineage>
        <taxon>Eukaryota</taxon>
        <taxon>Viridiplantae</taxon>
        <taxon>Streptophyta</taxon>
        <taxon>Embryophyta</taxon>
        <taxon>Tracheophyta</taxon>
        <taxon>Spermatophyta</taxon>
        <taxon>Magnoliopsida</taxon>
        <taxon>eudicotyledons</taxon>
        <taxon>Gunneridae</taxon>
        <taxon>Pentapetalae</taxon>
        <taxon>rosids</taxon>
        <taxon>Vitales</taxon>
        <taxon>Vitaceae</taxon>
        <taxon>Viteae</taxon>
        <taxon>Vitis</taxon>
    </lineage>
</organism>
<proteinExistence type="predicted"/>
<gene>
    <name evidence="1" type="ORF">PVL29_022035</name>
</gene>